<proteinExistence type="predicted"/>
<evidence type="ECO:0000313" key="1">
    <source>
        <dbReference type="EMBL" id="MCY1722883.1"/>
    </source>
</evidence>
<protein>
    <recommendedName>
        <fullName evidence="3">Long-chain fatty acid transport protein</fullName>
    </recommendedName>
</protein>
<name>A0A9X3F981_9BACT</name>
<dbReference type="SUPFAM" id="SSF56935">
    <property type="entry name" value="Porins"/>
    <property type="match status" value="1"/>
</dbReference>
<evidence type="ECO:0000313" key="2">
    <source>
        <dbReference type="Proteomes" id="UP001145087"/>
    </source>
</evidence>
<comment type="caution">
    <text evidence="1">The sequence shown here is derived from an EMBL/GenBank/DDBJ whole genome shotgun (WGS) entry which is preliminary data.</text>
</comment>
<organism evidence="1 2">
    <name type="scientific">Draconibacterium aestuarii</name>
    <dbReference type="NCBI Taxonomy" id="2998507"/>
    <lineage>
        <taxon>Bacteria</taxon>
        <taxon>Pseudomonadati</taxon>
        <taxon>Bacteroidota</taxon>
        <taxon>Bacteroidia</taxon>
        <taxon>Marinilabiliales</taxon>
        <taxon>Prolixibacteraceae</taxon>
        <taxon>Draconibacterium</taxon>
    </lineage>
</organism>
<dbReference type="Gene3D" id="2.40.160.60">
    <property type="entry name" value="Outer membrane protein transport protein (OMPP1/FadL/TodX)"/>
    <property type="match status" value="1"/>
</dbReference>
<accession>A0A9X3F981</accession>
<dbReference type="Proteomes" id="UP001145087">
    <property type="component" value="Unassembled WGS sequence"/>
</dbReference>
<reference evidence="1" key="1">
    <citation type="submission" date="2022-11" db="EMBL/GenBank/DDBJ databases">
        <title>Marilongibacter aestuarii gen. nov., sp. nov., isolated from tidal flat sediment.</title>
        <authorList>
            <person name="Jiayan W."/>
        </authorList>
    </citation>
    <scope>NUCLEOTIDE SEQUENCE</scope>
    <source>
        <strain evidence="1">Z1-6</strain>
    </source>
</reference>
<evidence type="ECO:0008006" key="3">
    <source>
        <dbReference type="Google" id="ProtNLM"/>
    </source>
</evidence>
<dbReference type="EMBL" id="JAPOHD010000064">
    <property type="protein sequence ID" value="MCY1722883.1"/>
    <property type="molecule type" value="Genomic_DNA"/>
</dbReference>
<dbReference type="AlphaFoldDB" id="A0A9X3F981"/>
<dbReference type="RefSeq" id="WP_343335207.1">
    <property type="nucleotide sequence ID" value="NZ_JAPOHD010000064.1"/>
</dbReference>
<gene>
    <name evidence="1" type="ORF">OU798_21220</name>
</gene>
<keyword evidence="2" id="KW-1185">Reference proteome</keyword>
<sequence length="417" mass="46347">MIKQTKINTRYFILCVLLFAGGITLGQNTVSPYSIFGPGEIQSKGFGTNTGMGGAGIAMESGNYLNNLNPASYAGMDSLRLIVEFGLQGKSYSLNTSRNSHSGFTGNLAYLAIGFKYTPWLAGSFGVVPFSSIGYSIDRVNYVEGIYHQYTSNYVGSGGISQLYYSNAARLGKHLSLGATVSYMFGSLIQEENLVATTIVPSIMLVRTDYMRSMYVDFGVQYKFKTDKRDYSLGLTFALGQSLNSRHSVSLYNSSGTLMQSDDYNTDYLAVPNIIGTGLGIKADKYTFALDYTFQNWSGIRYPIQNDGFVDSHKFTMGIELNPWEKRAVNVFYKNWSYRFGMNYESSYLTFGNSNIKDRSFTLGFGIHLYDGLSKLDLSVTGGMKGTQSNNLLQEKYILFNVGFSLNEMAFIKRKIN</sequence>